<name>A0A3G9IT51_9ACTN</name>
<dbReference type="EMBL" id="AP019307">
    <property type="protein sequence ID" value="BBH16801.1"/>
    <property type="molecule type" value="Genomic_DNA"/>
</dbReference>
<dbReference type="AlphaFoldDB" id="A0A3G9IT51"/>
<organism evidence="2 3">
    <name type="scientific">Nocardioides baekrokdamisoli</name>
    <dbReference type="NCBI Taxonomy" id="1804624"/>
    <lineage>
        <taxon>Bacteria</taxon>
        <taxon>Bacillati</taxon>
        <taxon>Actinomycetota</taxon>
        <taxon>Actinomycetes</taxon>
        <taxon>Propionibacteriales</taxon>
        <taxon>Nocardioidaceae</taxon>
        <taxon>Nocardioides</taxon>
    </lineage>
</organism>
<accession>A0A3G9IT51</accession>
<dbReference type="KEGG" id="nbe:Back2_10880"/>
<evidence type="ECO:0000256" key="1">
    <source>
        <dbReference type="SAM" id="Phobius"/>
    </source>
</evidence>
<reference evidence="2 3" key="1">
    <citation type="submission" date="2018-11" db="EMBL/GenBank/DDBJ databases">
        <title>Complete genome sequence of Nocardioides baekrokdamisoli strain KCTC 39748.</title>
        <authorList>
            <person name="Kang S.W."/>
            <person name="Lee K.C."/>
            <person name="Kim K.K."/>
            <person name="Kim J.S."/>
            <person name="Kim D.S."/>
            <person name="Ko S.H."/>
            <person name="Yang S.H."/>
            <person name="Shin Y.K."/>
            <person name="Lee J.S."/>
        </authorList>
    </citation>
    <scope>NUCLEOTIDE SEQUENCE [LARGE SCALE GENOMIC DNA]</scope>
    <source>
        <strain evidence="2 3">KCTC 39748</strain>
    </source>
</reference>
<keyword evidence="1" id="KW-0812">Transmembrane</keyword>
<feature type="transmembrane region" description="Helical" evidence="1">
    <location>
        <begin position="6"/>
        <end position="29"/>
    </location>
</feature>
<keyword evidence="1" id="KW-0472">Membrane</keyword>
<proteinExistence type="predicted"/>
<dbReference type="Proteomes" id="UP000271573">
    <property type="component" value="Chromosome"/>
</dbReference>
<gene>
    <name evidence="2" type="ORF">Back2_10880</name>
</gene>
<sequence length="120" mass="12024">MKKRGVAVMIGVAIALLAVAGFLVFKFAIGGKYGTGGDKSAACSAAWAYEQSAGEASTALPGNLSTAFASVGDALNQLESVGPSKVAAAARTLLTAPMSSLDAAKANTLITEYVHDKCGL</sequence>
<keyword evidence="1" id="KW-1133">Transmembrane helix</keyword>
<evidence type="ECO:0000313" key="2">
    <source>
        <dbReference type="EMBL" id="BBH16801.1"/>
    </source>
</evidence>
<protein>
    <submittedName>
        <fullName evidence="2">Uncharacterized protein</fullName>
    </submittedName>
</protein>
<evidence type="ECO:0000313" key="3">
    <source>
        <dbReference type="Proteomes" id="UP000271573"/>
    </source>
</evidence>
<keyword evidence="3" id="KW-1185">Reference proteome</keyword>